<dbReference type="Proteomes" id="UP001303160">
    <property type="component" value="Unassembled WGS sequence"/>
</dbReference>
<reference evidence="3" key="2">
    <citation type="submission" date="2023-05" db="EMBL/GenBank/DDBJ databases">
        <authorList>
            <consortium name="Lawrence Berkeley National Laboratory"/>
            <person name="Steindorff A."/>
            <person name="Hensen N."/>
            <person name="Bonometti L."/>
            <person name="Westerberg I."/>
            <person name="Brannstrom I.O."/>
            <person name="Guillou S."/>
            <person name="Cros-Aarteil S."/>
            <person name="Calhoun S."/>
            <person name="Haridas S."/>
            <person name="Kuo A."/>
            <person name="Mondo S."/>
            <person name="Pangilinan J."/>
            <person name="Riley R."/>
            <person name="Labutti K."/>
            <person name="Andreopoulos B."/>
            <person name="Lipzen A."/>
            <person name="Chen C."/>
            <person name="Yanf M."/>
            <person name="Daum C."/>
            <person name="Ng V."/>
            <person name="Clum A."/>
            <person name="Ohm R."/>
            <person name="Martin F."/>
            <person name="Silar P."/>
            <person name="Natvig D."/>
            <person name="Lalanne C."/>
            <person name="Gautier V."/>
            <person name="Ament-Velasquez S.L."/>
            <person name="Kruys A."/>
            <person name="Hutchinson M.I."/>
            <person name="Powell A.J."/>
            <person name="Barry K."/>
            <person name="Miller A.N."/>
            <person name="Grigoriev I.V."/>
            <person name="Debuchy R."/>
            <person name="Gladieux P."/>
            <person name="Thoren M.H."/>
            <person name="Johannesson H."/>
        </authorList>
    </citation>
    <scope>NUCLEOTIDE SEQUENCE</scope>
    <source>
        <strain evidence="3">CBS 315.58</strain>
    </source>
</reference>
<organism evidence="3 4">
    <name type="scientific">Triangularia verruculosa</name>
    <dbReference type="NCBI Taxonomy" id="2587418"/>
    <lineage>
        <taxon>Eukaryota</taxon>
        <taxon>Fungi</taxon>
        <taxon>Dikarya</taxon>
        <taxon>Ascomycota</taxon>
        <taxon>Pezizomycotina</taxon>
        <taxon>Sordariomycetes</taxon>
        <taxon>Sordariomycetidae</taxon>
        <taxon>Sordariales</taxon>
        <taxon>Podosporaceae</taxon>
        <taxon>Triangularia</taxon>
    </lineage>
</organism>
<dbReference type="AlphaFoldDB" id="A0AAN7ATB5"/>
<dbReference type="EMBL" id="MU863956">
    <property type="protein sequence ID" value="KAK4197827.1"/>
    <property type="molecule type" value="Genomic_DNA"/>
</dbReference>
<evidence type="ECO:0000256" key="1">
    <source>
        <dbReference type="SAM" id="Coils"/>
    </source>
</evidence>
<reference evidence="3" key="1">
    <citation type="journal article" date="2023" name="Mol. Phylogenet. Evol.">
        <title>Genome-scale phylogeny and comparative genomics of the fungal order Sordariales.</title>
        <authorList>
            <person name="Hensen N."/>
            <person name="Bonometti L."/>
            <person name="Westerberg I."/>
            <person name="Brannstrom I.O."/>
            <person name="Guillou S."/>
            <person name="Cros-Aarteil S."/>
            <person name="Calhoun S."/>
            <person name="Haridas S."/>
            <person name="Kuo A."/>
            <person name="Mondo S."/>
            <person name="Pangilinan J."/>
            <person name="Riley R."/>
            <person name="LaButti K."/>
            <person name="Andreopoulos B."/>
            <person name="Lipzen A."/>
            <person name="Chen C."/>
            <person name="Yan M."/>
            <person name="Daum C."/>
            <person name="Ng V."/>
            <person name="Clum A."/>
            <person name="Steindorff A."/>
            <person name="Ohm R.A."/>
            <person name="Martin F."/>
            <person name="Silar P."/>
            <person name="Natvig D.O."/>
            <person name="Lalanne C."/>
            <person name="Gautier V."/>
            <person name="Ament-Velasquez S.L."/>
            <person name="Kruys A."/>
            <person name="Hutchinson M.I."/>
            <person name="Powell A.J."/>
            <person name="Barry K."/>
            <person name="Miller A.N."/>
            <person name="Grigoriev I.V."/>
            <person name="Debuchy R."/>
            <person name="Gladieux P."/>
            <person name="Hiltunen Thoren M."/>
            <person name="Johannesson H."/>
        </authorList>
    </citation>
    <scope>NUCLEOTIDE SEQUENCE</scope>
    <source>
        <strain evidence="3">CBS 315.58</strain>
    </source>
</reference>
<proteinExistence type="predicted"/>
<gene>
    <name evidence="3" type="ORF">QBC40DRAFT_267314</name>
</gene>
<protein>
    <submittedName>
        <fullName evidence="3">Uncharacterized protein</fullName>
    </submittedName>
</protein>
<keyword evidence="4" id="KW-1185">Reference proteome</keyword>
<feature type="coiled-coil region" evidence="1">
    <location>
        <begin position="161"/>
        <end position="188"/>
    </location>
</feature>
<keyword evidence="1" id="KW-0175">Coiled coil</keyword>
<evidence type="ECO:0000256" key="2">
    <source>
        <dbReference type="SAM" id="MobiDB-lite"/>
    </source>
</evidence>
<name>A0AAN7ATB5_9PEZI</name>
<evidence type="ECO:0000313" key="4">
    <source>
        <dbReference type="Proteomes" id="UP001303160"/>
    </source>
</evidence>
<feature type="compositionally biased region" description="Polar residues" evidence="2">
    <location>
        <begin position="254"/>
        <end position="271"/>
    </location>
</feature>
<comment type="caution">
    <text evidence="3">The sequence shown here is derived from an EMBL/GenBank/DDBJ whole genome shotgun (WGS) entry which is preliminary data.</text>
</comment>
<evidence type="ECO:0000313" key="3">
    <source>
        <dbReference type="EMBL" id="KAK4197827.1"/>
    </source>
</evidence>
<accession>A0AAN7ATB5</accession>
<feature type="region of interest" description="Disordered" evidence="2">
    <location>
        <begin position="248"/>
        <end position="283"/>
    </location>
</feature>
<sequence length="283" mass="30606">MAIVSCQCSNCRNTLGEFENYCRRIEIEPAAFSPATEGEQWDLAAHAKEGGLVVAGGLHLEKLFCNGCNQHIGYQCSWTPVGHAITVNQVILYISNVGLFSHDGKKTEPALCLSPLGLDNVPVPVPDINAPLDAPLHLADEAMNPWGLHAPISEADENACAVSYAQDIVNIRADIEQLRSELDLMRTTGGGLPSKGLDILTRNVVEIGNRVQQVENVHIEFELWKAGVDVAMAEQKTDCHTGLLPHTETRVPSHHSSNPFITGDNTVSSTRPAGPEYGQETLA</sequence>